<proteinExistence type="predicted"/>
<dbReference type="Proteomes" id="UP000030710">
    <property type="component" value="Unassembled WGS sequence"/>
</dbReference>
<evidence type="ECO:0000313" key="2">
    <source>
        <dbReference type="Proteomes" id="UP000030710"/>
    </source>
</evidence>
<sequence length="63" mass="6979">MTASGAAPEGEADTPPPPLIQTQWITEQVDKYRIGMVWLVFLAESPITRAVRHHALHCPTERG</sequence>
<dbReference type="HOGENOM" id="CLU_2875031_0_0_2"/>
<dbReference type="EMBL" id="KE356561">
    <property type="protein sequence ID" value="ERG95495.1"/>
    <property type="molecule type" value="Genomic_DNA"/>
</dbReference>
<dbReference type="AlphaFoldDB" id="U1NEP5"/>
<protein>
    <submittedName>
        <fullName evidence="1">Uncharacterized protein</fullName>
    </submittedName>
</protein>
<accession>U1NEP5</accession>
<reference evidence="1 2" key="1">
    <citation type="journal article" date="2013" name="PLoS ONE">
        <title>Assembly-driven community genomics of a hypersaline microbial ecosystem.</title>
        <authorList>
            <person name="Podell S."/>
            <person name="Ugalde J.A."/>
            <person name="Narasingarao P."/>
            <person name="Banfield J.F."/>
            <person name="Heidelberg K.B."/>
            <person name="Allen E.E."/>
        </authorList>
    </citation>
    <scope>NUCLEOTIDE SEQUENCE [LARGE SCALE GENOMIC DNA]</scope>
    <source>
        <strain evidence="2">J07HQW2</strain>
    </source>
</reference>
<gene>
    <name evidence="1" type="ORF">J07HQW2_01952</name>
</gene>
<evidence type="ECO:0000313" key="1">
    <source>
        <dbReference type="EMBL" id="ERG95495.1"/>
    </source>
</evidence>
<name>U1NEP5_9EURY</name>
<organism evidence="1 2">
    <name type="scientific">Haloquadratum walsbyi J07HQW2</name>
    <dbReference type="NCBI Taxonomy" id="1238425"/>
    <lineage>
        <taxon>Archaea</taxon>
        <taxon>Methanobacteriati</taxon>
        <taxon>Methanobacteriota</taxon>
        <taxon>Stenosarchaea group</taxon>
        <taxon>Halobacteria</taxon>
        <taxon>Halobacteriales</taxon>
        <taxon>Haloferacaceae</taxon>
        <taxon>Haloquadratum</taxon>
    </lineage>
</organism>